<dbReference type="InterPro" id="IPR039536">
    <property type="entry name" value="TetR_C_Proteobacteria"/>
</dbReference>
<dbReference type="FunFam" id="1.10.10.60:FF:000141">
    <property type="entry name" value="TetR family transcriptional regulator"/>
    <property type="match status" value="1"/>
</dbReference>
<dbReference type="PROSITE" id="PS50977">
    <property type="entry name" value="HTH_TETR_2"/>
    <property type="match status" value="1"/>
</dbReference>
<evidence type="ECO:0000313" key="8">
    <source>
        <dbReference type="Proteomes" id="UP000256310"/>
    </source>
</evidence>
<proteinExistence type="predicted"/>
<feature type="domain" description="HTH tetR-type" evidence="6">
    <location>
        <begin position="20"/>
        <end position="80"/>
    </location>
</feature>
<dbReference type="RefSeq" id="WP_116235688.1">
    <property type="nucleotide sequence ID" value="NZ_QRDP01000004.1"/>
</dbReference>
<name>A0A3D9FFD4_9SPHN</name>
<gene>
    <name evidence="7" type="ORF">DFR46_1287</name>
</gene>
<dbReference type="AlphaFoldDB" id="A0A3D9FFD4"/>
<keyword evidence="2 4" id="KW-0238">DNA-binding</keyword>
<keyword evidence="8" id="KW-1185">Reference proteome</keyword>
<comment type="caution">
    <text evidence="7">The sequence shown here is derived from an EMBL/GenBank/DDBJ whole genome shotgun (WGS) entry which is preliminary data.</text>
</comment>
<dbReference type="Pfam" id="PF14246">
    <property type="entry name" value="TetR_C_7"/>
    <property type="match status" value="1"/>
</dbReference>
<organism evidence="7 8">
    <name type="scientific">Parasphingopyxis lamellibrachiae</name>
    <dbReference type="NCBI Taxonomy" id="680125"/>
    <lineage>
        <taxon>Bacteria</taxon>
        <taxon>Pseudomonadati</taxon>
        <taxon>Pseudomonadota</taxon>
        <taxon>Alphaproteobacteria</taxon>
        <taxon>Sphingomonadales</taxon>
        <taxon>Sphingomonadaceae</taxon>
        <taxon>Parasphingopyxis</taxon>
    </lineage>
</organism>
<dbReference type="EMBL" id="QRDP01000004">
    <property type="protein sequence ID" value="RED16267.1"/>
    <property type="molecule type" value="Genomic_DNA"/>
</dbReference>
<dbReference type="InterPro" id="IPR036271">
    <property type="entry name" value="Tet_transcr_reg_TetR-rel_C_sf"/>
</dbReference>
<dbReference type="SUPFAM" id="SSF48498">
    <property type="entry name" value="Tetracyclin repressor-like, C-terminal domain"/>
    <property type="match status" value="1"/>
</dbReference>
<evidence type="ECO:0000256" key="5">
    <source>
        <dbReference type="SAM" id="MobiDB-lite"/>
    </source>
</evidence>
<dbReference type="PRINTS" id="PR00455">
    <property type="entry name" value="HTHTETR"/>
</dbReference>
<accession>A0A3D9FFD4</accession>
<evidence type="ECO:0000256" key="2">
    <source>
        <dbReference type="ARBA" id="ARBA00023125"/>
    </source>
</evidence>
<dbReference type="InterPro" id="IPR009057">
    <property type="entry name" value="Homeodomain-like_sf"/>
</dbReference>
<feature type="region of interest" description="Disordered" evidence="5">
    <location>
        <begin position="1"/>
        <end position="20"/>
    </location>
</feature>
<dbReference type="Proteomes" id="UP000256310">
    <property type="component" value="Unassembled WGS sequence"/>
</dbReference>
<dbReference type="SUPFAM" id="SSF46689">
    <property type="entry name" value="Homeodomain-like"/>
    <property type="match status" value="1"/>
</dbReference>
<evidence type="ECO:0000313" key="7">
    <source>
        <dbReference type="EMBL" id="RED16267.1"/>
    </source>
</evidence>
<dbReference type="GO" id="GO:0003700">
    <property type="term" value="F:DNA-binding transcription factor activity"/>
    <property type="evidence" value="ECO:0007669"/>
    <property type="project" value="TreeGrafter"/>
</dbReference>
<keyword evidence="3" id="KW-0804">Transcription</keyword>
<evidence type="ECO:0000259" key="6">
    <source>
        <dbReference type="PROSITE" id="PS50977"/>
    </source>
</evidence>
<protein>
    <submittedName>
        <fullName evidence="7">TetR family transcriptional regulator</fullName>
    </submittedName>
</protein>
<keyword evidence="1" id="KW-0805">Transcription regulation</keyword>
<dbReference type="Gene3D" id="1.10.357.10">
    <property type="entry name" value="Tetracycline Repressor, domain 2"/>
    <property type="match status" value="1"/>
</dbReference>
<evidence type="ECO:0000256" key="3">
    <source>
        <dbReference type="ARBA" id="ARBA00023163"/>
    </source>
</evidence>
<evidence type="ECO:0000256" key="1">
    <source>
        <dbReference type="ARBA" id="ARBA00023015"/>
    </source>
</evidence>
<dbReference type="InterPro" id="IPR050109">
    <property type="entry name" value="HTH-type_TetR-like_transc_reg"/>
</dbReference>
<dbReference type="PANTHER" id="PTHR30055:SF146">
    <property type="entry name" value="HTH-TYPE TRANSCRIPTIONAL DUAL REGULATOR CECR"/>
    <property type="match status" value="1"/>
</dbReference>
<sequence>MNHEDTRVTAPLRAGRPTDERKTEAILDAARAVFFRHGFGAASIEGIAEQAGVSKVTIYNRFGDKIGLLEALVRRQARHMTEIISKANRDAATLEAQLANFGCTLMGFLLEEQHFYFDSMLAIGKQRHPEATRRFFDAGPGTMRSELTAILEAAQARGDLTLDEPQRAAEDLLSLWRGFKDIEARFGVAKMTSRDEIRSHVRRGINIFLRVYRSE</sequence>
<dbReference type="Pfam" id="PF00440">
    <property type="entry name" value="TetR_N"/>
    <property type="match status" value="1"/>
</dbReference>
<dbReference type="GO" id="GO:0000976">
    <property type="term" value="F:transcription cis-regulatory region binding"/>
    <property type="evidence" value="ECO:0007669"/>
    <property type="project" value="TreeGrafter"/>
</dbReference>
<dbReference type="InterPro" id="IPR001647">
    <property type="entry name" value="HTH_TetR"/>
</dbReference>
<dbReference type="PANTHER" id="PTHR30055">
    <property type="entry name" value="HTH-TYPE TRANSCRIPTIONAL REGULATOR RUTR"/>
    <property type="match status" value="1"/>
</dbReference>
<evidence type="ECO:0000256" key="4">
    <source>
        <dbReference type="PROSITE-ProRule" id="PRU00335"/>
    </source>
</evidence>
<reference evidence="7 8" key="1">
    <citation type="submission" date="2018-07" db="EMBL/GenBank/DDBJ databases">
        <title>Genomic Encyclopedia of Type Strains, Phase IV (KMG-IV): sequencing the most valuable type-strain genomes for metagenomic binning, comparative biology and taxonomic classification.</title>
        <authorList>
            <person name="Goeker M."/>
        </authorList>
    </citation>
    <scope>NUCLEOTIDE SEQUENCE [LARGE SCALE GENOMIC DNA]</scope>
    <source>
        <strain evidence="7 8">DSM 26725</strain>
    </source>
</reference>
<dbReference type="OrthoDB" id="9816431at2"/>
<feature type="DNA-binding region" description="H-T-H motif" evidence="4">
    <location>
        <begin position="43"/>
        <end position="62"/>
    </location>
</feature>